<accession>A0A1E5CEK9</accession>
<comment type="caution">
    <text evidence="3">The sequence shown here is derived from an EMBL/GenBank/DDBJ whole genome shotgun (WGS) entry which is preliminary data.</text>
</comment>
<dbReference type="GO" id="GO:0008610">
    <property type="term" value="P:lipid biosynthetic process"/>
    <property type="evidence" value="ECO:0007669"/>
    <property type="project" value="TreeGrafter"/>
</dbReference>
<evidence type="ECO:0000259" key="2">
    <source>
        <dbReference type="Pfam" id="PF00975"/>
    </source>
</evidence>
<evidence type="ECO:0000313" key="3">
    <source>
        <dbReference type="EMBL" id="OEE63907.1"/>
    </source>
</evidence>
<dbReference type="Proteomes" id="UP000095039">
    <property type="component" value="Unassembled WGS sequence"/>
</dbReference>
<dbReference type="AlphaFoldDB" id="A0A1E5CEK9"/>
<protein>
    <recommendedName>
        <fullName evidence="2">Thioesterase domain-containing protein</fullName>
    </recommendedName>
</protein>
<dbReference type="Pfam" id="PF00975">
    <property type="entry name" value="Thioesterase"/>
    <property type="match status" value="1"/>
</dbReference>
<comment type="similarity">
    <text evidence="1">Belongs to the thioesterase family.</text>
</comment>
<dbReference type="InterPro" id="IPR001031">
    <property type="entry name" value="Thioesterase"/>
</dbReference>
<dbReference type="PANTHER" id="PTHR11487">
    <property type="entry name" value="THIOESTERASE"/>
    <property type="match status" value="1"/>
</dbReference>
<evidence type="ECO:0000256" key="1">
    <source>
        <dbReference type="ARBA" id="ARBA00007169"/>
    </source>
</evidence>
<dbReference type="SUPFAM" id="SSF53474">
    <property type="entry name" value="alpha/beta-Hydrolases"/>
    <property type="match status" value="1"/>
</dbReference>
<dbReference type="InterPro" id="IPR029058">
    <property type="entry name" value="AB_hydrolase_fold"/>
</dbReference>
<feature type="domain" description="Thioesterase" evidence="2">
    <location>
        <begin position="22"/>
        <end position="239"/>
    </location>
</feature>
<dbReference type="RefSeq" id="WP_016962254.1">
    <property type="nucleotide sequence ID" value="NZ_AJWN02000013.1"/>
</dbReference>
<gene>
    <name evidence="3" type="ORF">A1OK_18260</name>
</gene>
<evidence type="ECO:0000313" key="4">
    <source>
        <dbReference type="Proteomes" id="UP000095039"/>
    </source>
</evidence>
<sequence length="261" mass="29035">MNKMKNSDWFVIPAPNAQAKMRLFCFPYAGGNAATFQAWTQVLPTFVELVIVQPPGRASRLLEPAINNMHEMTTELLKFSKDITSLPYVLLGHSLGSRVAYQLAVELIEQHYPSPIHFIASGSRAPHTVKTSERICDLPDKLFLDKIAAMNGTPKEVMMNKELMELLLPMLKADFSISDNYQASQSPLPCDITALAGTDDEQVSEKQLVAWAELTSTEFKSMHFHGGHFFIDTCASQVTDAISSLLHLLVSEKSVTQQTTY</sequence>
<dbReference type="Gene3D" id="3.40.50.1820">
    <property type="entry name" value="alpha/beta hydrolase"/>
    <property type="match status" value="1"/>
</dbReference>
<reference evidence="3 4" key="1">
    <citation type="journal article" date="2012" name="Science">
        <title>Ecological populations of bacteria act as socially cohesive units of antibiotic production and resistance.</title>
        <authorList>
            <person name="Cordero O.X."/>
            <person name="Wildschutte H."/>
            <person name="Kirkup B."/>
            <person name="Proehl S."/>
            <person name="Ngo L."/>
            <person name="Hussain F."/>
            <person name="Le Roux F."/>
            <person name="Mincer T."/>
            <person name="Polz M.F."/>
        </authorList>
    </citation>
    <scope>NUCLEOTIDE SEQUENCE [LARGE SCALE GENOMIC DNA]</scope>
    <source>
        <strain evidence="3 4">FF-454</strain>
    </source>
</reference>
<dbReference type="PANTHER" id="PTHR11487:SF0">
    <property type="entry name" value="S-ACYL FATTY ACID SYNTHASE THIOESTERASE, MEDIUM CHAIN"/>
    <property type="match status" value="1"/>
</dbReference>
<dbReference type="EMBL" id="AJWN02000013">
    <property type="protein sequence ID" value="OEE63907.1"/>
    <property type="molecule type" value="Genomic_DNA"/>
</dbReference>
<organism evidence="3 4">
    <name type="scientific">Enterovibrio norvegicus FF-454</name>
    <dbReference type="NCBI Taxonomy" id="1185651"/>
    <lineage>
        <taxon>Bacteria</taxon>
        <taxon>Pseudomonadati</taxon>
        <taxon>Pseudomonadota</taxon>
        <taxon>Gammaproteobacteria</taxon>
        <taxon>Vibrionales</taxon>
        <taxon>Vibrionaceae</taxon>
        <taxon>Enterovibrio</taxon>
    </lineage>
</organism>
<proteinExistence type="inferred from homology"/>
<dbReference type="InterPro" id="IPR012223">
    <property type="entry name" value="TEII"/>
</dbReference>
<keyword evidence="4" id="KW-1185">Reference proteome</keyword>
<name>A0A1E5CEK9_9GAMM</name>